<dbReference type="GO" id="GO:0009432">
    <property type="term" value="P:SOS response"/>
    <property type="evidence" value="ECO:0007669"/>
    <property type="project" value="UniProtKB-KW"/>
</dbReference>
<dbReference type="Gene3D" id="3.40.1440.10">
    <property type="entry name" value="GIY-YIG endonuclease"/>
    <property type="match status" value="1"/>
</dbReference>
<dbReference type="InterPro" id="IPR001162">
    <property type="entry name" value="UvrC_RNase_H_dom"/>
</dbReference>
<dbReference type="PROSITE" id="PS50151">
    <property type="entry name" value="UVR"/>
    <property type="match status" value="1"/>
</dbReference>
<keyword evidence="4" id="KW-0267">Excision nuclease</keyword>
<dbReference type="AlphaFoldDB" id="A0A2J0L132"/>
<accession>A0A2J0L132</accession>
<evidence type="ECO:0000259" key="9">
    <source>
        <dbReference type="PROSITE" id="PS50165"/>
    </source>
</evidence>
<evidence type="ECO:0000256" key="5">
    <source>
        <dbReference type="ARBA" id="ARBA00023204"/>
    </source>
</evidence>
<dbReference type="InterPro" id="IPR001943">
    <property type="entry name" value="UVR_dom"/>
</dbReference>
<gene>
    <name evidence="10" type="ORF">COS99_03305</name>
</gene>
<dbReference type="SUPFAM" id="SSF47781">
    <property type="entry name" value="RuvA domain 2-like"/>
    <property type="match status" value="1"/>
</dbReference>
<keyword evidence="6" id="KW-0742">SOS response</keyword>
<dbReference type="InterPro" id="IPR050066">
    <property type="entry name" value="UvrABC_protein_C"/>
</dbReference>
<dbReference type="FunFam" id="3.30.420.340:FF:000001">
    <property type="entry name" value="UvrABC system protein C"/>
    <property type="match status" value="1"/>
</dbReference>
<evidence type="ECO:0000256" key="4">
    <source>
        <dbReference type="ARBA" id="ARBA00022881"/>
    </source>
</evidence>
<dbReference type="InterPro" id="IPR000305">
    <property type="entry name" value="GIY-YIG_endonuc"/>
</dbReference>
<evidence type="ECO:0000256" key="3">
    <source>
        <dbReference type="ARBA" id="ARBA00022769"/>
    </source>
</evidence>
<dbReference type="Pfam" id="PF02151">
    <property type="entry name" value="UVR"/>
    <property type="match status" value="1"/>
</dbReference>
<evidence type="ECO:0000313" key="11">
    <source>
        <dbReference type="Proteomes" id="UP000230052"/>
    </source>
</evidence>
<dbReference type="InterPro" id="IPR003583">
    <property type="entry name" value="Hlx-hairpin-Hlx_DNA-bd_motif"/>
</dbReference>
<name>A0A2J0L132_9BACT</name>
<dbReference type="Proteomes" id="UP000230052">
    <property type="component" value="Unassembled WGS sequence"/>
</dbReference>
<dbReference type="InterPro" id="IPR041663">
    <property type="entry name" value="DisA/LigA_HHH"/>
</dbReference>
<dbReference type="Pfam" id="PF08459">
    <property type="entry name" value="UvrC_RNaseH_dom"/>
    <property type="match status" value="1"/>
</dbReference>
<reference evidence="10 11" key="1">
    <citation type="submission" date="2017-09" db="EMBL/GenBank/DDBJ databases">
        <title>Depth-based differentiation of microbial function through sediment-hosted aquifers and enrichment of novel symbionts in the deep terrestrial subsurface.</title>
        <authorList>
            <person name="Probst A.J."/>
            <person name="Ladd B."/>
            <person name="Jarett J.K."/>
            <person name="Geller-Mcgrath D.E."/>
            <person name="Sieber C.M."/>
            <person name="Emerson J.B."/>
            <person name="Anantharaman K."/>
            <person name="Thomas B.C."/>
            <person name="Malmstrom R."/>
            <person name="Stieglmeier M."/>
            <person name="Klingl A."/>
            <person name="Woyke T."/>
            <person name="Ryan C.M."/>
            <person name="Banfield J.F."/>
        </authorList>
    </citation>
    <scope>NUCLEOTIDE SEQUENCE [LARGE SCALE GENOMIC DNA]</scope>
    <source>
        <strain evidence="10">CG07_land_8_20_14_0_80_42_15</strain>
    </source>
</reference>
<dbReference type="Pfam" id="PF01541">
    <property type="entry name" value="GIY-YIG"/>
    <property type="match status" value="1"/>
</dbReference>
<dbReference type="Gene3D" id="1.10.150.20">
    <property type="entry name" value="5' to 3' exonuclease, C-terminal subdomain"/>
    <property type="match status" value="1"/>
</dbReference>
<dbReference type="Gene3D" id="4.10.860.10">
    <property type="entry name" value="UVR domain"/>
    <property type="match status" value="1"/>
</dbReference>
<sequence length="503" mass="58362">MHFEAFYSYRYKHLYFYCFGRSVKGQGDEGSLQMGIDIKTEIKNLPLTCGVYIMKDPAGEVLYVGKAGNIKKRVSSYFYKKYVPSARLDALISKVAKIENIPTTCEGEALILESSLIKKYKPRYNVELKDDKSYPYLKLTLAETYPRLFITRKMTDDGSRYFGPYTNVKLLREATYMIKRIFSLRVCNKLPKHVCLNYYLRQCVGPCVGNIDKTGYDEIVKELILFLEGKKDALLEELTKRMAIASAKLNFEEAARIRNRIEALSAMVRGKVKFNFKDILEELRQVLRLEKPPMRIEAFDISNFAGDQSVGSMISFYNMKFDRALYRKFKIKTVDGIDDYKMMREVISRRYRRVLDEKLPLPDLVIIDGGKGHLSTAKDELDKLGLSRVPVIGIAKEFEHIYLPDQKEPLKLPRNSSILQLIQRIRDEAHRFAISYHHLLRERESYHSELDAIEGIGETRKRALLRHFGALENIKKARMDELLQVKGITKKVAKEIASYFKRQ</sequence>
<dbReference type="InterPro" id="IPR038476">
    <property type="entry name" value="UvrC_RNase_H_dom_sf"/>
</dbReference>
<dbReference type="GO" id="GO:0006289">
    <property type="term" value="P:nucleotide-excision repair"/>
    <property type="evidence" value="ECO:0007669"/>
    <property type="project" value="InterPro"/>
</dbReference>
<dbReference type="Pfam" id="PF12826">
    <property type="entry name" value="HHH_2"/>
    <property type="match status" value="1"/>
</dbReference>
<dbReference type="Gene3D" id="3.30.420.340">
    <property type="entry name" value="UvrC, RNAse H endonuclease domain"/>
    <property type="match status" value="1"/>
</dbReference>
<dbReference type="GO" id="GO:0009380">
    <property type="term" value="C:excinuclease repair complex"/>
    <property type="evidence" value="ECO:0007669"/>
    <property type="project" value="TreeGrafter"/>
</dbReference>
<dbReference type="PROSITE" id="PS50165">
    <property type="entry name" value="UVRC"/>
    <property type="match status" value="1"/>
</dbReference>
<comment type="caution">
    <text evidence="10">The sequence shown here is derived from an EMBL/GenBank/DDBJ whole genome shotgun (WGS) entry which is preliminary data.</text>
</comment>
<dbReference type="InterPro" id="IPR035901">
    <property type="entry name" value="GIY-YIG_endonuc_sf"/>
</dbReference>
<dbReference type="PANTHER" id="PTHR30562:SF1">
    <property type="entry name" value="UVRABC SYSTEM PROTEIN C"/>
    <property type="match status" value="1"/>
</dbReference>
<dbReference type="SUPFAM" id="SSF46600">
    <property type="entry name" value="C-terminal UvrC-binding domain of UvrB"/>
    <property type="match status" value="1"/>
</dbReference>
<dbReference type="InterPro" id="IPR047296">
    <property type="entry name" value="GIY-YIG_UvrC_Cho"/>
</dbReference>
<dbReference type="PANTHER" id="PTHR30562">
    <property type="entry name" value="UVRC/OXIDOREDUCTASE"/>
    <property type="match status" value="1"/>
</dbReference>
<dbReference type="InterPro" id="IPR036876">
    <property type="entry name" value="UVR_dom_sf"/>
</dbReference>
<dbReference type="SUPFAM" id="SSF82771">
    <property type="entry name" value="GIY-YIG endonuclease"/>
    <property type="match status" value="1"/>
</dbReference>
<keyword evidence="5" id="KW-0234">DNA repair</keyword>
<feature type="domain" description="UvrC family homology region profile" evidence="9">
    <location>
        <begin position="259"/>
        <end position="379"/>
    </location>
</feature>
<evidence type="ECO:0000259" key="8">
    <source>
        <dbReference type="PROSITE" id="PS50164"/>
    </source>
</evidence>
<organism evidence="10 11">
    <name type="scientific">Candidatus Aquitaenariimonas noxiae</name>
    <dbReference type="NCBI Taxonomy" id="1974741"/>
    <lineage>
        <taxon>Bacteria</taxon>
        <taxon>Pseudomonadati</taxon>
        <taxon>Candidatus Omnitrophota</taxon>
        <taxon>Candidatus Aquitaenariimonas</taxon>
    </lineage>
</organism>
<evidence type="ECO:0000256" key="1">
    <source>
        <dbReference type="ARBA" id="ARBA00022490"/>
    </source>
</evidence>
<dbReference type="GO" id="GO:0009381">
    <property type="term" value="F:excinuclease ABC activity"/>
    <property type="evidence" value="ECO:0007669"/>
    <property type="project" value="InterPro"/>
</dbReference>
<feature type="domain" description="GIY-YIG" evidence="8">
    <location>
        <begin position="47"/>
        <end position="126"/>
    </location>
</feature>
<dbReference type="FunFam" id="3.40.1440.10:FF:000001">
    <property type="entry name" value="UvrABC system protein C"/>
    <property type="match status" value="1"/>
</dbReference>
<proteinExistence type="predicted"/>
<protein>
    <submittedName>
        <fullName evidence="10">Excinuclease ABC subunit C</fullName>
    </submittedName>
</protein>
<dbReference type="CDD" id="cd10434">
    <property type="entry name" value="GIY-YIG_UvrC_Cho"/>
    <property type="match status" value="1"/>
</dbReference>
<keyword evidence="2" id="KW-0227">DNA damage</keyword>
<keyword evidence="1" id="KW-0963">Cytoplasm</keyword>
<dbReference type="PROSITE" id="PS50164">
    <property type="entry name" value="GIY_YIG"/>
    <property type="match status" value="1"/>
</dbReference>
<feature type="domain" description="UVR" evidence="7">
    <location>
        <begin position="232"/>
        <end position="267"/>
    </location>
</feature>
<evidence type="ECO:0000256" key="2">
    <source>
        <dbReference type="ARBA" id="ARBA00022763"/>
    </source>
</evidence>
<dbReference type="SMART" id="SM00278">
    <property type="entry name" value="HhH1"/>
    <property type="match status" value="2"/>
</dbReference>
<evidence type="ECO:0000313" key="10">
    <source>
        <dbReference type="EMBL" id="PIU41813.1"/>
    </source>
</evidence>
<evidence type="ECO:0000259" key="7">
    <source>
        <dbReference type="PROSITE" id="PS50151"/>
    </source>
</evidence>
<evidence type="ECO:0000256" key="6">
    <source>
        <dbReference type="ARBA" id="ARBA00023236"/>
    </source>
</evidence>
<dbReference type="GO" id="GO:0003677">
    <property type="term" value="F:DNA binding"/>
    <property type="evidence" value="ECO:0007669"/>
    <property type="project" value="InterPro"/>
</dbReference>
<keyword evidence="3" id="KW-0228">DNA excision</keyword>
<dbReference type="InterPro" id="IPR010994">
    <property type="entry name" value="RuvA_2-like"/>
</dbReference>
<dbReference type="SMART" id="SM00465">
    <property type="entry name" value="GIYc"/>
    <property type="match status" value="1"/>
</dbReference>
<dbReference type="EMBL" id="PEWV01000032">
    <property type="protein sequence ID" value="PIU41813.1"/>
    <property type="molecule type" value="Genomic_DNA"/>
</dbReference>